<dbReference type="AlphaFoldDB" id="C8XIW1"/>
<evidence type="ECO:0000313" key="2">
    <source>
        <dbReference type="EMBL" id="ACV76548.1"/>
    </source>
</evidence>
<evidence type="ECO:0000313" key="3">
    <source>
        <dbReference type="Proteomes" id="UP000002218"/>
    </source>
</evidence>
<feature type="domain" description="SHOCT" evidence="1">
    <location>
        <begin position="157"/>
        <end position="183"/>
    </location>
</feature>
<dbReference type="RefSeq" id="WP_012814023.1">
    <property type="nucleotide sequence ID" value="NC_013235.1"/>
</dbReference>
<keyword evidence="3" id="KW-1185">Reference proteome</keyword>
<dbReference type="OrthoDB" id="5996503at2"/>
<dbReference type="STRING" id="479431.Namu_0114"/>
<protein>
    <recommendedName>
        <fullName evidence="1">SHOCT domain-containing protein</fullName>
    </recommendedName>
</protein>
<dbReference type="KEGG" id="nml:Namu_0114"/>
<organism evidence="2 3">
    <name type="scientific">Nakamurella multipartita (strain ATCC 700099 / DSM 44233 / CIP 104796 / JCM 9543 / NBRC 105858 / Y-104)</name>
    <name type="common">Microsphaera multipartita</name>
    <dbReference type="NCBI Taxonomy" id="479431"/>
    <lineage>
        <taxon>Bacteria</taxon>
        <taxon>Bacillati</taxon>
        <taxon>Actinomycetota</taxon>
        <taxon>Actinomycetes</taxon>
        <taxon>Nakamurellales</taxon>
        <taxon>Nakamurellaceae</taxon>
        <taxon>Nakamurella</taxon>
    </lineage>
</organism>
<gene>
    <name evidence="2" type="ordered locus">Namu_0114</name>
</gene>
<reference evidence="2 3" key="2">
    <citation type="journal article" date="2010" name="Stand. Genomic Sci.">
        <title>Complete genome sequence of Nakamurella multipartita type strain (Y-104).</title>
        <authorList>
            <person name="Tice H."/>
            <person name="Mayilraj S."/>
            <person name="Sims D."/>
            <person name="Lapidus A."/>
            <person name="Nolan M."/>
            <person name="Lucas S."/>
            <person name="Glavina Del Rio T."/>
            <person name="Copeland A."/>
            <person name="Cheng J.F."/>
            <person name="Meincke L."/>
            <person name="Bruce D."/>
            <person name="Goodwin L."/>
            <person name="Pitluck S."/>
            <person name="Ivanova N."/>
            <person name="Mavromatis K."/>
            <person name="Ovchinnikova G."/>
            <person name="Pati A."/>
            <person name="Chen A."/>
            <person name="Palaniappan K."/>
            <person name="Land M."/>
            <person name="Hauser L."/>
            <person name="Chang Y.J."/>
            <person name="Jeffries C.D."/>
            <person name="Detter J.C."/>
            <person name="Brettin T."/>
            <person name="Rohde M."/>
            <person name="Goker M."/>
            <person name="Bristow J."/>
            <person name="Eisen J.A."/>
            <person name="Markowitz V."/>
            <person name="Hugenholtz P."/>
            <person name="Kyrpides N.C."/>
            <person name="Klenk H.P."/>
            <person name="Chen F."/>
        </authorList>
    </citation>
    <scope>NUCLEOTIDE SEQUENCE [LARGE SCALE GENOMIC DNA]</scope>
    <source>
        <strain evidence="3">ATCC 700099 / DSM 44233 / CIP 104796 / JCM 9543 / NBRC 105858 / Y-104</strain>
    </source>
</reference>
<reference evidence="3" key="1">
    <citation type="submission" date="2009-09" db="EMBL/GenBank/DDBJ databases">
        <title>The complete genome of Nakamurella multipartita DSM 44233.</title>
        <authorList>
            <consortium name="US DOE Joint Genome Institute (JGI-PGF)"/>
            <person name="Lucas S."/>
            <person name="Copeland A."/>
            <person name="Lapidus A."/>
            <person name="Glavina del Rio T."/>
            <person name="Dalin E."/>
            <person name="Tice H."/>
            <person name="Bruce D."/>
            <person name="Goodwin L."/>
            <person name="Pitluck S."/>
            <person name="Kyrpides N."/>
            <person name="Mavromatis K."/>
            <person name="Ivanova N."/>
            <person name="Ovchinnikova G."/>
            <person name="Sims D."/>
            <person name="Meincke L."/>
            <person name="Brettin T."/>
            <person name="Detter J.C."/>
            <person name="Han C."/>
            <person name="Larimer F."/>
            <person name="Land M."/>
            <person name="Hauser L."/>
            <person name="Markowitz V."/>
            <person name="Cheng J.-F."/>
            <person name="Hugenholtz P."/>
            <person name="Woyke T."/>
            <person name="Wu D."/>
            <person name="Klenk H.-P."/>
            <person name="Eisen J.A."/>
        </authorList>
    </citation>
    <scope>NUCLEOTIDE SEQUENCE [LARGE SCALE GENOMIC DNA]</scope>
    <source>
        <strain evidence="3">ATCC 700099 / DSM 44233 / CIP 104796 / JCM 9543 / NBRC 105858 / Y-104</strain>
    </source>
</reference>
<dbReference type="HOGENOM" id="CLU_1446227_0_0_11"/>
<evidence type="ECO:0000259" key="1">
    <source>
        <dbReference type="Pfam" id="PF09851"/>
    </source>
</evidence>
<sequence length="187" mass="20508">MTGFLGKWLKMPTLGERLRAQGVRDDLVRAAERTAFGRQTDRELPRLAELLTDQEVVIQLVEGRWNKKMGLFALTSRRVLFVPGGDAPYGAEVPLTEVVSVESGKAKGMGTVEVRTESSRLQVDQILGTQADTFAANTRAAMTPAGDGPAVYRDPLQELAELRALHAAGAVSDEEFAQRKIRLMDEI</sequence>
<dbReference type="InterPro" id="IPR018649">
    <property type="entry name" value="SHOCT"/>
</dbReference>
<name>C8XIW1_NAKMY</name>
<dbReference type="Proteomes" id="UP000002218">
    <property type="component" value="Chromosome"/>
</dbReference>
<dbReference type="InParanoid" id="C8XIW1"/>
<proteinExistence type="predicted"/>
<dbReference type="Pfam" id="PF09851">
    <property type="entry name" value="SHOCT"/>
    <property type="match status" value="1"/>
</dbReference>
<accession>C8XIW1</accession>
<dbReference type="EMBL" id="CP001737">
    <property type="protein sequence ID" value="ACV76548.1"/>
    <property type="molecule type" value="Genomic_DNA"/>
</dbReference>